<comment type="subcellular location">
    <subcellularLocation>
        <location evidence="1">Nucleus inner membrane</location>
        <topology evidence="1">Multi-pass membrane protein</topology>
        <orientation evidence="1">Nucleoplasmic side</orientation>
    </subcellularLocation>
</comment>
<comment type="similarity">
    <text evidence="2">Belongs to the NEMP family.</text>
</comment>
<keyword evidence="12" id="KW-1185">Reference proteome</keyword>
<evidence type="ECO:0000256" key="3">
    <source>
        <dbReference type="ARBA" id="ARBA00022692"/>
    </source>
</evidence>
<dbReference type="OrthoDB" id="509138at2759"/>
<gene>
    <name evidence="11" type="ORF">DIATSA_LOCUS12308</name>
</gene>
<feature type="signal peptide" evidence="10">
    <location>
        <begin position="1"/>
        <end position="25"/>
    </location>
</feature>
<evidence type="ECO:0000313" key="12">
    <source>
        <dbReference type="Proteomes" id="UP001153714"/>
    </source>
</evidence>
<feature type="compositionally biased region" description="Polar residues" evidence="8">
    <location>
        <begin position="398"/>
        <end position="407"/>
    </location>
</feature>
<dbReference type="PANTHER" id="PTHR13598">
    <property type="entry name" value="AT07567P-RELATED"/>
    <property type="match status" value="1"/>
</dbReference>
<evidence type="ECO:0000256" key="7">
    <source>
        <dbReference type="ARBA" id="ARBA00023242"/>
    </source>
</evidence>
<accession>A0A9N9RE67</accession>
<keyword evidence="7" id="KW-0539">Nucleus</keyword>
<name>A0A9N9RE67_9NEOP</name>
<feature type="compositionally biased region" description="Acidic residues" evidence="8">
    <location>
        <begin position="408"/>
        <end position="419"/>
    </location>
</feature>
<feature type="chain" id="PRO_5040362000" description="Nuclear envelope integral membrane protein 1" evidence="10">
    <location>
        <begin position="26"/>
        <end position="419"/>
    </location>
</feature>
<evidence type="ECO:0000256" key="10">
    <source>
        <dbReference type="SAM" id="SignalP"/>
    </source>
</evidence>
<feature type="transmembrane region" description="Helical" evidence="9">
    <location>
        <begin position="231"/>
        <end position="249"/>
    </location>
</feature>
<sequence length="419" mass="48393">MTNKRNYCALLYLLCMFICSVDSAAYDVHWLGGSTTIDRDFPSSKQTVDIYCYSGTSKSLLTLWQTVKFHVKVKNNEFSQYVASTPEEVYKDYTEDSYGWSSVISPFQRKAQKSLSLELFTPTCMAINTKQRYSIELQVIRVDIWRVMLMFLGIALIYSAKTLSGNPLFFYLCGILVGVFASFMVLVYYVSKLLPKKTLTYGILIGGWTVGVYVFQQIWDNVRVIISSYQTYVFWYTLVASFISFLVCYRIGPPRNERSKNLVMWTLQAVGVLMIFFSSHYQEASATVIVMSLSVKYFPDWLLHKIQGFWHRRFPPKPRLLSSEEYYEQGARETKRALEDLRKHCASPDCAQWRIMLKLNDSKRFASFVEGNSHLSDDEILDYESYAFSLESARKPAANSTRNNNMEISDDDSSDDDEI</sequence>
<feature type="region of interest" description="Disordered" evidence="8">
    <location>
        <begin position="394"/>
        <end position="419"/>
    </location>
</feature>
<reference evidence="11" key="1">
    <citation type="submission" date="2021-12" db="EMBL/GenBank/DDBJ databases">
        <authorList>
            <person name="King R."/>
        </authorList>
    </citation>
    <scope>NUCLEOTIDE SEQUENCE</scope>
</reference>
<keyword evidence="6 9" id="KW-0472">Membrane</keyword>
<feature type="transmembrane region" description="Helical" evidence="9">
    <location>
        <begin position="169"/>
        <end position="191"/>
    </location>
</feature>
<evidence type="ECO:0000256" key="1">
    <source>
        <dbReference type="ARBA" id="ARBA00004575"/>
    </source>
</evidence>
<evidence type="ECO:0008006" key="13">
    <source>
        <dbReference type="Google" id="ProtNLM"/>
    </source>
</evidence>
<feature type="transmembrane region" description="Helical" evidence="9">
    <location>
        <begin position="261"/>
        <end position="278"/>
    </location>
</feature>
<organism evidence="11 12">
    <name type="scientific">Diatraea saccharalis</name>
    <name type="common">sugarcane borer</name>
    <dbReference type="NCBI Taxonomy" id="40085"/>
    <lineage>
        <taxon>Eukaryota</taxon>
        <taxon>Metazoa</taxon>
        <taxon>Ecdysozoa</taxon>
        <taxon>Arthropoda</taxon>
        <taxon>Hexapoda</taxon>
        <taxon>Insecta</taxon>
        <taxon>Pterygota</taxon>
        <taxon>Neoptera</taxon>
        <taxon>Endopterygota</taxon>
        <taxon>Lepidoptera</taxon>
        <taxon>Glossata</taxon>
        <taxon>Ditrysia</taxon>
        <taxon>Pyraloidea</taxon>
        <taxon>Crambidae</taxon>
        <taxon>Crambinae</taxon>
        <taxon>Diatraea</taxon>
    </lineage>
</organism>
<protein>
    <recommendedName>
        <fullName evidence="13">Nuclear envelope integral membrane protein 1</fullName>
    </recommendedName>
</protein>
<evidence type="ECO:0000313" key="11">
    <source>
        <dbReference type="EMBL" id="CAG9794989.1"/>
    </source>
</evidence>
<dbReference type="AlphaFoldDB" id="A0A9N9RE67"/>
<feature type="transmembrane region" description="Helical" evidence="9">
    <location>
        <begin position="144"/>
        <end position="163"/>
    </location>
</feature>
<dbReference type="GO" id="GO:0005637">
    <property type="term" value="C:nuclear inner membrane"/>
    <property type="evidence" value="ECO:0007669"/>
    <property type="project" value="UniProtKB-SubCell"/>
</dbReference>
<keyword evidence="3 9" id="KW-0812">Transmembrane</keyword>
<dbReference type="Pfam" id="PF10225">
    <property type="entry name" value="NEMP"/>
    <property type="match status" value="1"/>
</dbReference>
<reference evidence="11" key="2">
    <citation type="submission" date="2022-10" db="EMBL/GenBank/DDBJ databases">
        <authorList>
            <consortium name="ENA_rothamsted_submissions"/>
            <consortium name="culmorum"/>
            <person name="King R."/>
        </authorList>
    </citation>
    <scope>NUCLEOTIDE SEQUENCE</scope>
</reference>
<evidence type="ECO:0000256" key="8">
    <source>
        <dbReference type="SAM" id="MobiDB-lite"/>
    </source>
</evidence>
<evidence type="ECO:0000256" key="2">
    <source>
        <dbReference type="ARBA" id="ARBA00005748"/>
    </source>
</evidence>
<keyword evidence="4 10" id="KW-0732">Signal</keyword>
<evidence type="ECO:0000256" key="6">
    <source>
        <dbReference type="ARBA" id="ARBA00023136"/>
    </source>
</evidence>
<dbReference type="EMBL" id="OU893338">
    <property type="protein sequence ID" value="CAG9794989.1"/>
    <property type="molecule type" value="Genomic_DNA"/>
</dbReference>
<evidence type="ECO:0000256" key="5">
    <source>
        <dbReference type="ARBA" id="ARBA00022989"/>
    </source>
</evidence>
<feature type="transmembrane region" description="Helical" evidence="9">
    <location>
        <begin position="198"/>
        <end position="219"/>
    </location>
</feature>
<proteinExistence type="inferred from homology"/>
<keyword evidence="5 9" id="KW-1133">Transmembrane helix</keyword>
<dbReference type="Proteomes" id="UP001153714">
    <property type="component" value="Chromosome 7"/>
</dbReference>
<evidence type="ECO:0000256" key="9">
    <source>
        <dbReference type="SAM" id="Phobius"/>
    </source>
</evidence>
<evidence type="ECO:0000256" key="4">
    <source>
        <dbReference type="ARBA" id="ARBA00022729"/>
    </source>
</evidence>
<dbReference type="PANTHER" id="PTHR13598:SF1">
    <property type="entry name" value="AT07567P-RELATED"/>
    <property type="match status" value="1"/>
</dbReference>
<dbReference type="InterPro" id="IPR019358">
    <property type="entry name" value="NEMP_fam"/>
</dbReference>